<feature type="domain" description="PhoD-like phosphatase" evidence="2">
    <location>
        <begin position="649"/>
        <end position="804"/>
    </location>
</feature>
<dbReference type="InterPro" id="IPR043904">
    <property type="entry name" value="PhoD_2-like"/>
</dbReference>
<reference evidence="3" key="2">
    <citation type="submission" date="2016-07" db="EMBL/GenBank/DDBJ databases">
        <title>Evolution of pathogenesis and genome organization in the Tremellales.</title>
        <authorList>
            <person name="Cuomo C."/>
            <person name="Litvintseva A."/>
            <person name="Heitman J."/>
            <person name="Chen Y."/>
            <person name="Sun S."/>
            <person name="Springer D."/>
            <person name="Dromer F."/>
            <person name="Young S."/>
            <person name="Zeng Q."/>
            <person name="Chapman S."/>
            <person name="Gujja S."/>
            <person name="Saif S."/>
            <person name="Birren B."/>
        </authorList>
    </citation>
    <scope>NUCLEOTIDE SEQUENCE</scope>
    <source>
        <strain evidence="3">CBS 10737</strain>
    </source>
</reference>
<evidence type="ECO:0000259" key="2">
    <source>
        <dbReference type="Pfam" id="PF19050"/>
    </source>
</evidence>
<dbReference type="InterPro" id="IPR018946">
    <property type="entry name" value="PhoD-like_MPP"/>
</dbReference>
<accession>A0A1B9HX46</accession>
<evidence type="ECO:0000256" key="1">
    <source>
        <dbReference type="SAM" id="MobiDB-lite"/>
    </source>
</evidence>
<dbReference type="InterPro" id="IPR038607">
    <property type="entry name" value="PhoD-like_sf"/>
</dbReference>
<dbReference type="STRING" id="1296096.A0A1B9HX46"/>
<dbReference type="PANTHER" id="PTHR46689:SF1">
    <property type="entry name" value="PHOD-LIKE PHOSPHATASE DOMAIN-CONTAINING PROTEIN"/>
    <property type="match status" value="1"/>
</dbReference>
<evidence type="ECO:0000313" key="3">
    <source>
        <dbReference type="EMBL" id="OCF47847.1"/>
    </source>
</evidence>
<reference evidence="3" key="1">
    <citation type="submission" date="2013-07" db="EMBL/GenBank/DDBJ databases">
        <title>The Genome Sequence of Cryptococcus pinus CBS10737.</title>
        <authorList>
            <consortium name="The Broad Institute Genome Sequencing Platform"/>
            <person name="Cuomo C."/>
            <person name="Litvintseva A."/>
            <person name="Chen Y."/>
            <person name="Heitman J."/>
            <person name="Sun S."/>
            <person name="Springer D."/>
            <person name="Dromer F."/>
            <person name="Young S.K."/>
            <person name="Zeng Q."/>
            <person name="Gargeya S."/>
            <person name="Fitzgerald M."/>
            <person name="Abouelleil A."/>
            <person name="Alvarado L."/>
            <person name="Berlin A.M."/>
            <person name="Chapman S.B."/>
            <person name="Dewar J."/>
            <person name="Goldberg J."/>
            <person name="Griggs A."/>
            <person name="Gujja S."/>
            <person name="Hansen M."/>
            <person name="Howarth C."/>
            <person name="Imamovic A."/>
            <person name="Larimer J."/>
            <person name="McCowan C."/>
            <person name="Murphy C."/>
            <person name="Pearson M."/>
            <person name="Priest M."/>
            <person name="Roberts A."/>
            <person name="Saif S."/>
            <person name="Shea T."/>
            <person name="Sykes S."/>
            <person name="Wortman J."/>
            <person name="Nusbaum C."/>
            <person name="Birren B."/>
        </authorList>
    </citation>
    <scope>NUCLEOTIDE SEQUENCE [LARGE SCALE GENOMIC DNA]</scope>
    <source>
        <strain evidence="3">CBS 10737</strain>
    </source>
</reference>
<gene>
    <name evidence="3" type="ORF">I206_05707</name>
</gene>
<organism evidence="3">
    <name type="scientific">Kwoniella pini CBS 10737</name>
    <dbReference type="NCBI Taxonomy" id="1296096"/>
    <lineage>
        <taxon>Eukaryota</taxon>
        <taxon>Fungi</taxon>
        <taxon>Dikarya</taxon>
        <taxon>Basidiomycota</taxon>
        <taxon>Agaricomycotina</taxon>
        <taxon>Tremellomycetes</taxon>
        <taxon>Tremellales</taxon>
        <taxon>Cryptococcaceae</taxon>
        <taxon>Kwoniella</taxon>
    </lineage>
</organism>
<feature type="region of interest" description="Disordered" evidence="1">
    <location>
        <begin position="112"/>
        <end position="166"/>
    </location>
</feature>
<dbReference type="Gene3D" id="3.60.21.70">
    <property type="entry name" value="PhoD-like phosphatase"/>
    <property type="match status" value="1"/>
</dbReference>
<sequence>MEINQSINQSSCLRRSSLISWHVDVLMDTVSPRAQHRAEHLSRSAAAAAHASYYSHPSLHLHTYLTKEKPLEINEKGKIIESLNEPFLNLSNENETNSLPLKKNENENEINVSNLPHVNDEKSNEVGIEGTKKEEGGKKDAGYPSGLDKGALELNGEAGGTKSSPGPSLQDVLKFNQIQNGWQSNSHFEKQNGNENTNINTNGNEQISVPGQVDQIDLKGQAGRPELGRHWSIKDRMNPHLQLMCGPLLAYYTVRNDIWQGGALVVSLRADRSCNSGSDLSSLPYINLTFHPYTKPSHEVPTVHDPTIQLLPPQTVQARRIHVYASKDGNMSFFRFMFEIPLQQTQMAVRYKLNGGAEMDFVVPAKGENMRWAAHSCNGFSSGVNPDEFKGSYPSGYDPVWEDLLLKHHEKPFHCMVGGGDQIYCDALTREPEMQPWITAPDRHSKLNCPLTDEIREAVDRFYFNHYCKIFRSNAFGRANSSIPMVNMLDDHDLIDGFGTYDDETQASPIMSFVGSRGYFWFLLFQLFVSDEVDGVDPTPYSHTLKSMIIGDKNGPWIPFPSHSLLVYLGPKVSLLALDCRAERKLSRICTPETYAKTFGEVRKLQGIEQLVILLGVPIAYPRMSFLEHFLDWKWNPLNILARHNAMGLGGMVNKFNQASELLDDLNDHWCANTHKKERNWLVLECQKLAKEKQFRITFLSGDVHLAAVGCLFTYHKGKKQPTLAPEKDHRYMLNVVTSAIVNPPPPGAAKMVATLGRNKHRTLPQDTDEIMIPLFMTDTDGSKSKMKGTALNRRNYAAVEYNTNRELLFEFRVEKSQGAGETVGYPIKAPAPQW</sequence>
<proteinExistence type="predicted"/>
<protein>
    <submittedName>
        <fullName evidence="3">Plasma membrane protein</fullName>
    </submittedName>
</protein>
<dbReference type="OrthoDB" id="2419400at2759"/>
<feature type="domain" description="PhoD-like phosphatase" evidence="2">
    <location>
        <begin position="355"/>
        <end position="630"/>
    </location>
</feature>
<dbReference type="AlphaFoldDB" id="A0A1B9HX46"/>
<dbReference type="GO" id="GO:0016020">
    <property type="term" value="C:membrane"/>
    <property type="evidence" value="ECO:0007669"/>
    <property type="project" value="TreeGrafter"/>
</dbReference>
<dbReference type="PANTHER" id="PTHR46689">
    <property type="entry name" value="MEMBRANE PROTEIN, PUTATIVE-RELATED"/>
    <property type="match status" value="1"/>
</dbReference>
<dbReference type="CDD" id="cd07389">
    <property type="entry name" value="MPP_PhoD"/>
    <property type="match status" value="1"/>
</dbReference>
<dbReference type="Pfam" id="PF19050">
    <property type="entry name" value="PhoD_2"/>
    <property type="match status" value="2"/>
</dbReference>
<feature type="compositionally biased region" description="Basic and acidic residues" evidence="1">
    <location>
        <begin position="118"/>
        <end position="141"/>
    </location>
</feature>
<name>A0A1B9HX46_9TREE</name>
<dbReference type="EMBL" id="KI894014">
    <property type="protein sequence ID" value="OCF47847.1"/>
    <property type="molecule type" value="Genomic_DNA"/>
</dbReference>